<sequence length="78" mass="8074">MLLFGVLGLDVREHFKFVELVHAQDAAGVFAVAAGLAAIAGAPTGVAHRAFAEVENLVAVVTGERNLACTCQVEVVGR</sequence>
<protein>
    <submittedName>
        <fullName evidence="1">Unannotated protein</fullName>
    </submittedName>
</protein>
<proteinExistence type="predicted"/>
<evidence type="ECO:0000313" key="1">
    <source>
        <dbReference type="EMBL" id="CAB4953932.1"/>
    </source>
</evidence>
<organism evidence="1">
    <name type="scientific">freshwater metagenome</name>
    <dbReference type="NCBI Taxonomy" id="449393"/>
    <lineage>
        <taxon>unclassified sequences</taxon>
        <taxon>metagenomes</taxon>
        <taxon>ecological metagenomes</taxon>
    </lineage>
</organism>
<dbReference type="EMBL" id="CAFBNO010000020">
    <property type="protein sequence ID" value="CAB4953932.1"/>
    <property type="molecule type" value="Genomic_DNA"/>
</dbReference>
<name>A0A6J7KI66_9ZZZZ</name>
<accession>A0A6J7KI66</accession>
<reference evidence="1" key="1">
    <citation type="submission" date="2020-05" db="EMBL/GenBank/DDBJ databases">
        <authorList>
            <person name="Chiriac C."/>
            <person name="Salcher M."/>
            <person name="Ghai R."/>
            <person name="Kavagutti S V."/>
        </authorList>
    </citation>
    <scope>NUCLEOTIDE SEQUENCE</scope>
</reference>
<gene>
    <name evidence="1" type="ORF">UFOPK3837_00613</name>
</gene>
<dbReference type="AlphaFoldDB" id="A0A6J7KI66"/>